<evidence type="ECO:0000256" key="7">
    <source>
        <dbReference type="ARBA" id="ARBA00023121"/>
    </source>
</evidence>
<dbReference type="SUPFAM" id="SSF50729">
    <property type="entry name" value="PH domain-like"/>
    <property type="match status" value="1"/>
</dbReference>
<keyword evidence="13" id="KW-1185">Reference proteome</keyword>
<feature type="compositionally biased region" description="Low complexity" evidence="9">
    <location>
        <begin position="774"/>
        <end position="784"/>
    </location>
</feature>
<reference evidence="12 13" key="1">
    <citation type="journal article" date="2023" name="Elife">
        <title>Identification of key yeast species and microbe-microbe interactions impacting larval growth of Drosophila in the wild.</title>
        <authorList>
            <person name="Mure A."/>
            <person name="Sugiura Y."/>
            <person name="Maeda R."/>
            <person name="Honda K."/>
            <person name="Sakurai N."/>
            <person name="Takahashi Y."/>
            <person name="Watada M."/>
            <person name="Katoh T."/>
            <person name="Gotoh A."/>
            <person name="Gotoh Y."/>
            <person name="Taniguchi I."/>
            <person name="Nakamura K."/>
            <person name="Hayashi T."/>
            <person name="Katayama T."/>
            <person name="Uemura T."/>
            <person name="Hattori Y."/>
        </authorList>
    </citation>
    <scope>NUCLEOTIDE SEQUENCE [LARGE SCALE GENOMIC DNA]</scope>
    <source>
        <strain evidence="12 13">PK-24</strain>
    </source>
</reference>
<feature type="transmembrane region" description="Helical" evidence="10">
    <location>
        <begin position="7"/>
        <end position="27"/>
    </location>
</feature>
<feature type="compositionally biased region" description="Acidic residues" evidence="9">
    <location>
        <begin position="902"/>
        <end position="912"/>
    </location>
</feature>
<evidence type="ECO:0000256" key="1">
    <source>
        <dbReference type="ARBA" id="ARBA00004586"/>
    </source>
</evidence>
<dbReference type="PANTHER" id="PTHR13466">
    <property type="entry name" value="TEX2 PROTEIN-RELATED"/>
    <property type="match status" value="1"/>
</dbReference>
<proteinExistence type="predicted"/>
<keyword evidence="4" id="KW-0256">Endoplasmic reticulum</keyword>
<dbReference type="InterPro" id="IPR019411">
    <property type="entry name" value="MMM1_dom"/>
</dbReference>
<sequence>MGSILSYLFAYIIGGVTFIPLAVYFIWRLSPIVPDDVNERIHLDNVANKEISKKKGEPAGYRDLRAGQIIDNSDLGLKTFTSGWLTVTKEFYKFPQINPDDFKSSTSNSDVSSSGAGNDTTSESNTNSTNDYTGDSVSHSNTSGNIFSKFIKGSNANNANTSEGELKDSDAESDVGATKLKQLRRKYRFYGVIKHGNLFLYTDETQKNVKHAIVLDHYMVALWPRNLTDGQLFTKRSAICLLKKDAFIESEEKMDDLLNFLRNEKSSIKELPKSSYFLYGDTSLEKENWYYLLLRATSLPSDNPHVNKINPLINAKPLYYHTANMLDLIETLNSTENQLTTQWINALLGRLFLATYQTDEFKTAFRNRIEDKLRKIRTPGFLDQLQIHRIDVGNSAPFFTNPKLKSLSPNGDLEITVNMLYKGKAMVEIATKLFINIGVGFKQRQFDIVMKVILNKIEGELLIKLKPQPSSRIWYTYTKMPDIDLTIEPVFSSRNISYGIVTSLLESRFKDAIKTSLVYPFFDDFVFYKSPSELFRGGIFDKSVRKTTVENPIFNSEAEIKTKENREVSEKKITVNLKDNTPLNQEIIKDSNDSVFSKASTSISVEREGEHTLSRLNTIKSNNSGSIEIKTSTDTVSEQQTNADIKHTVMKSYSKLKTWYKKNPQSNLSTPINTTFESSSLKRGESNGSTSNKELPYTPPEMISNRRRKTSRAENPNTLPEAKPELDIPAAALFQTSNSASTPSNSSFQLVSSNIKSRPSAEALVSFERKRGGSKSSRFSSISSLDDKPPLFQHNIPNSPSSPDQFINEKFKSQSTSNPGSGLFDNHQNLNNNIIAPKIFRFDSHDHISNDNVADTPKLQDAPVLSHNINDFPKDINLDNVIDYQKTKLNRKPPPLPLPKDDVDEDINTFDG</sequence>
<evidence type="ECO:0000256" key="5">
    <source>
        <dbReference type="ARBA" id="ARBA00022989"/>
    </source>
</evidence>
<evidence type="ECO:0000256" key="8">
    <source>
        <dbReference type="ARBA" id="ARBA00023136"/>
    </source>
</evidence>
<protein>
    <submittedName>
        <fullName evidence="12">Nvj2 protein</fullName>
    </submittedName>
</protein>
<dbReference type="InterPro" id="IPR031468">
    <property type="entry name" value="SMP_LBD"/>
</dbReference>
<dbReference type="AlphaFoldDB" id="A0AAV5R1S9"/>
<evidence type="ECO:0000259" key="11">
    <source>
        <dbReference type="PROSITE" id="PS51847"/>
    </source>
</evidence>
<dbReference type="GO" id="GO:0008289">
    <property type="term" value="F:lipid binding"/>
    <property type="evidence" value="ECO:0007669"/>
    <property type="project" value="UniProtKB-KW"/>
</dbReference>
<feature type="region of interest" description="Disordered" evidence="9">
    <location>
        <begin position="103"/>
        <end position="138"/>
    </location>
</feature>
<name>A0AAV5R1S9_PICKL</name>
<dbReference type="GO" id="GO:0032865">
    <property type="term" value="C:ERMES complex"/>
    <property type="evidence" value="ECO:0007669"/>
    <property type="project" value="TreeGrafter"/>
</dbReference>
<organism evidence="12 13">
    <name type="scientific">Pichia kluyveri</name>
    <name type="common">Yeast</name>
    <dbReference type="NCBI Taxonomy" id="36015"/>
    <lineage>
        <taxon>Eukaryota</taxon>
        <taxon>Fungi</taxon>
        <taxon>Dikarya</taxon>
        <taxon>Ascomycota</taxon>
        <taxon>Saccharomycotina</taxon>
        <taxon>Pichiomycetes</taxon>
        <taxon>Pichiales</taxon>
        <taxon>Pichiaceae</taxon>
        <taxon>Pichia</taxon>
    </lineage>
</organism>
<evidence type="ECO:0000256" key="3">
    <source>
        <dbReference type="ARBA" id="ARBA00022692"/>
    </source>
</evidence>
<comment type="caution">
    <text evidence="12">The sequence shown here is derived from an EMBL/GenBank/DDBJ whole genome shotgun (WGS) entry which is preliminary data.</text>
</comment>
<dbReference type="Pfam" id="PF10296">
    <property type="entry name" value="MMM1"/>
    <property type="match status" value="1"/>
</dbReference>
<keyword evidence="7" id="KW-0446">Lipid-binding</keyword>
<feature type="compositionally biased region" description="Polar residues" evidence="9">
    <location>
        <begin position="813"/>
        <end position="825"/>
    </location>
</feature>
<dbReference type="EMBL" id="BTGB01000002">
    <property type="protein sequence ID" value="GMM45498.1"/>
    <property type="molecule type" value="Genomic_DNA"/>
</dbReference>
<feature type="region of interest" description="Disordered" evidence="9">
    <location>
        <begin position="766"/>
        <end position="825"/>
    </location>
</feature>
<dbReference type="Proteomes" id="UP001378960">
    <property type="component" value="Unassembled WGS sequence"/>
</dbReference>
<dbReference type="Pfam" id="PF15413">
    <property type="entry name" value="PH_11"/>
    <property type="match status" value="1"/>
</dbReference>
<evidence type="ECO:0000256" key="9">
    <source>
        <dbReference type="SAM" id="MobiDB-lite"/>
    </source>
</evidence>
<feature type="region of interest" description="Disordered" evidence="9">
    <location>
        <begin position="888"/>
        <end position="912"/>
    </location>
</feature>
<gene>
    <name evidence="12" type="ORF">DAPK24_020730</name>
</gene>
<dbReference type="CDD" id="cd21675">
    <property type="entry name" value="SMP_TEX2"/>
    <property type="match status" value="1"/>
</dbReference>
<feature type="compositionally biased region" description="Polar residues" evidence="9">
    <location>
        <begin position="663"/>
        <end position="679"/>
    </location>
</feature>
<dbReference type="GO" id="GO:0015914">
    <property type="term" value="P:phospholipid transport"/>
    <property type="evidence" value="ECO:0007669"/>
    <property type="project" value="TreeGrafter"/>
</dbReference>
<feature type="domain" description="SMP-LTD" evidence="11">
    <location>
        <begin position="337"/>
        <end position="528"/>
    </location>
</feature>
<keyword evidence="6" id="KW-0445">Lipid transport</keyword>
<feature type="compositionally biased region" description="Low complexity" evidence="9">
    <location>
        <begin position="104"/>
        <end position="131"/>
    </location>
</feature>
<keyword evidence="8 10" id="KW-0472">Membrane</keyword>
<evidence type="ECO:0000256" key="6">
    <source>
        <dbReference type="ARBA" id="ARBA00023055"/>
    </source>
</evidence>
<evidence type="ECO:0000256" key="10">
    <source>
        <dbReference type="SAM" id="Phobius"/>
    </source>
</evidence>
<keyword evidence="3 10" id="KW-0812">Transmembrane</keyword>
<evidence type="ECO:0000313" key="12">
    <source>
        <dbReference type="EMBL" id="GMM45498.1"/>
    </source>
</evidence>
<comment type="subcellular location">
    <subcellularLocation>
        <location evidence="1">Endoplasmic reticulum membrane</location>
    </subcellularLocation>
</comment>
<evidence type="ECO:0000256" key="2">
    <source>
        <dbReference type="ARBA" id="ARBA00022448"/>
    </source>
</evidence>
<dbReference type="PROSITE" id="PS51847">
    <property type="entry name" value="SMP"/>
    <property type="match status" value="1"/>
</dbReference>
<keyword evidence="5 10" id="KW-1133">Transmembrane helix</keyword>
<dbReference type="GO" id="GO:0005789">
    <property type="term" value="C:endoplasmic reticulum membrane"/>
    <property type="evidence" value="ECO:0007669"/>
    <property type="project" value="UniProtKB-SubCell"/>
</dbReference>
<feature type="region of interest" description="Disordered" evidence="9">
    <location>
        <begin position="663"/>
        <end position="726"/>
    </location>
</feature>
<feature type="compositionally biased region" description="Polar residues" evidence="9">
    <location>
        <begin position="795"/>
        <end position="805"/>
    </location>
</feature>
<accession>A0AAV5R1S9</accession>
<evidence type="ECO:0000256" key="4">
    <source>
        <dbReference type="ARBA" id="ARBA00022824"/>
    </source>
</evidence>
<dbReference type="PANTHER" id="PTHR13466:SF19">
    <property type="entry name" value="NUCLEUS-VACUOLE JUNCTION PROTEIN 2"/>
    <property type="match status" value="1"/>
</dbReference>
<dbReference type="GO" id="GO:1990456">
    <property type="term" value="P:mitochondrion-endoplasmic reticulum membrane tethering"/>
    <property type="evidence" value="ECO:0007669"/>
    <property type="project" value="TreeGrafter"/>
</dbReference>
<keyword evidence="2" id="KW-0813">Transport</keyword>
<evidence type="ECO:0000313" key="13">
    <source>
        <dbReference type="Proteomes" id="UP001378960"/>
    </source>
</evidence>